<organism evidence="1 2">
    <name type="scientific">Desulfolithobacter dissulfuricans</name>
    <dbReference type="NCBI Taxonomy" id="2795293"/>
    <lineage>
        <taxon>Bacteria</taxon>
        <taxon>Pseudomonadati</taxon>
        <taxon>Thermodesulfobacteriota</taxon>
        <taxon>Desulfobulbia</taxon>
        <taxon>Desulfobulbales</taxon>
        <taxon>Desulfobulbaceae</taxon>
        <taxon>Desulfolithobacter</taxon>
    </lineage>
</organism>
<keyword evidence="2" id="KW-1185">Reference proteome</keyword>
<protein>
    <submittedName>
        <fullName evidence="1">Uncharacterized protein</fullName>
    </submittedName>
</protein>
<proteinExistence type="predicted"/>
<dbReference type="EMBL" id="AP024233">
    <property type="protein sequence ID" value="BCO07944.1"/>
    <property type="molecule type" value="Genomic_DNA"/>
</dbReference>
<reference evidence="1" key="1">
    <citation type="submission" date="2020-12" db="EMBL/GenBank/DDBJ databases">
        <title>Desulfobium dissulfuricans gen. nov., sp. nov., a novel mesophilic, sulfate-reducing bacterium isolated from a deep-sea hydrothermal vent.</title>
        <authorList>
            <person name="Hashimoto Y."/>
            <person name="Tame A."/>
            <person name="Sawayama S."/>
            <person name="Miyazaki J."/>
            <person name="Takai K."/>
            <person name="Nakagawa S."/>
        </authorList>
    </citation>
    <scope>NUCLEOTIDE SEQUENCE</scope>
    <source>
        <strain evidence="1">GF1</strain>
    </source>
</reference>
<dbReference type="KEGG" id="ddu:GF1_03200"/>
<evidence type="ECO:0000313" key="1">
    <source>
        <dbReference type="EMBL" id="BCO07944.1"/>
    </source>
</evidence>
<accession>A0A915TZ48</accession>
<dbReference type="AlphaFoldDB" id="A0A915TZ48"/>
<dbReference type="Gene3D" id="1.20.1600.10">
    <property type="entry name" value="Outer membrane efflux proteins (OEP)"/>
    <property type="match status" value="1"/>
</dbReference>
<dbReference type="SUPFAM" id="SSF56954">
    <property type="entry name" value="Outer membrane efflux proteins (OEP)"/>
    <property type="match status" value="1"/>
</dbReference>
<name>A0A915TZ48_9BACT</name>
<gene>
    <name evidence="1" type="ORF">GF1_03200</name>
</gene>
<sequence length="651" mass="75327">MDLLLSLNEQFDRQFATEQPMTTVDEIFTAPCLGNEEKHTFGADILREQAVQIRRRTGLELRGYYATGDLANEGSDQGGFDDSSANLELSWDVLKNGYLQYGKKADALEYRAQIAEIQQDMRQNEREGRCRSYNINQSFSEALTILLMMKLQLLEKVYPIERRAYFSNWSFLDDYFVSEENLVLTRQELTYLNQDYTPKKATTNLYSPPLLDVDLSGMIKAILSDNRPEMLTNLEKERLKAEDDADIPDSLSLFVRRNFDINNSTTSGDDLVTGLRFRIPLYDRQTDELRLRLLQAERNKSLLLWKRIAKTRAAHASLREQLRRTVRAHYRQAQARERFRRTLLELQMGADTLMPVAITRMLTLLDAKIELLRAKEELYRRVNEMFLASALPYRSDLVQKVSLTPGLNRARLGDRSIYIWSAGFSAISNENLINFLKAKQIDRVLLSASTKSSFGKITDFLTMAEKNNIRVEMLTGQPDWIFPENQETALARAVTLAERTGIVHLDVEPHTLPGFRQKKKEYLEWYIEFLEKIKQGLLDRRLSVDVPLHFPAETYHLLDSIADRVYVMAYGTTDPDVLTRRLQTVLDNIASSKLVIVLRASDFRDEWALEKMIDKLVLSTGITQYGIHQFRTFFQKTTVDHETPHPEKLFQ</sequence>
<evidence type="ECO:0000313" key="2">
    <source>
        <dbReference type="Proteomes" id="UP001063350"/>
    </source>
</evidence>
<dbReference type="Proteomes" id="UP001063350">
    <property type="component" value="Chromosome"/>
</dbReference>